<dbReference type="InterPro" id="IPR022386">
    <property type="entry name" value="Chitin_NgcE"/>
</dbReference>
<dbReference type="OrthoDB" id="8663148at2"/>
<dbReference type="GO" id="GO:0030313">
    <property type="term" value="C:cell envelope"/>
    <property type="evidence" value="ECO:0007669"/>
    <property type="project" value="UniProtKB-SubCell"/>
</dbReference>
<dbReference type="SUPFAM" id="SSF53850">
    <property type="entry name" value="Periplasmic binding protein-like II"/>
    <property type="match status" value="1"/>
</dbReference>
<gene>
    <name evidence="6" type="ORF">GA0070564_102711</name>
</gene>
<feature type="region of interest" description="Disordered" evidence="5">
    <location>
        <begin position="39"/>
        <end position="59"/>
    </location>
</feature>
<name>A0A1C4X5B2_9ACTN</name>
<dbReference type="Gene3D" id="3.40.190.10">
    <property type="entry name" value="Periplasmic binding protein-like II"/>
    <property type="match status" value="1"/>
</dbReference>
<reference evidence="7" key="1">
    <citation type="submission" date="2016-06" db="EMBL/GenBank/DDBJ databases">
        <authorList>
            <person name="Varghese N."/>
            <person name="Submissions Spin"/>
        </authorList>
    </citation>
    <scope>NUCLEOTIDE SEQUENCE [LARGE SCALE GENOMIC DNA]</scope>
    <source>
        <strain evidence="7">DSM 44830</strain>
    </source>
</reference>
<evidence type="ECO:0000256" key="4">
    <source>
        <dbReference type="ARBA" id="ARBA00022729"/>
    </source>
</evidence>
<dbReference type="PANTHER" id="PTHR43649:SF31">
    <property type="entry name" value="SN-GLYCEROL-3-PHOSPHATE-BINDING PERIPLASMIC PROTEIN UGPB"/>
    <property type="match status" value="1"/>
</dbReference>
<comment type="subcellular location">
    <subcellularLocation>
        <location evidence="1">Cell envelope</location>
    </subcellularLocation>
</comment>
<dbReference type="Proteomes" id="UP000199504">
    <property type="component" value="Unassembled WGS sequence"/>
</dbReference>
<dbReference type="NCBIfam" id="TIGR03851">
    <property type="entry name" value="chitin_NgcE"/>
    <property type="match status" value="1"/>
</dbReference>
<evidence type="ECO:0000256" key="3">
    <source>
        <dbReference type="ARBA" id="ARBA00022448"/>
    </source>
</evidence>
<organism evidence="6 7">
    <name type="scientific">Micromonospora mirobrigensis</name>
    <dbReference type="NCBI Taxonomy" id="262898"/>
    <lineage>
        <taxon>Bacteria</taxon>
        <taxon>Bacillati</taxon>
        <taxon>Actinomycetota</taxon>
        <taxon>Actinomycetes</taxon>
        <taxon>Micromonosporales</taxon>
        <taxon>Micromonosporaceae</taxon>
        <taxon>Micromonospora</taxon>
    </lineage>
</organism>
<dbReference type="EMBL" id="FMCX01000002">
    <property type="protein sequence ID" value="SCF03411.1"/>
    <property type="molecule type" value="Genomic_DNA"/>
</dbReference>
<comment type="similarity">
    <text evidence="2">Belongs to the bacterial solute-binding protein 1 family.</text>
</comment>
<dbReference type="AlphaFoldDB" id="A0A1C4X5B2"/>
<evidence type="ECO:0000313" key="6">
    <source>
        <dbReference type="EMBL" id="SCF03411.1"/>
    </source>
</evidence>
<dbReference type="RefSeq" id="WP_091606707.1">
    <property type="nucleotide sequence ID" value="NZ_FMCX01000002.1"/>
</dbReference>
<evidence type="ECO:0000256" key="2">
    <source>
        <dbReference type="ARBA" id="ARBA00008520"/>
    </source>
</evidence>
<keyword evidence="4" id="KW-0732">Signal</keyword>
<dbReference type="STRING" id="262898.GA0070564_102711"/>
<keyword evidence="3" id="KW-0813">Transport</keyword>
<dbReference type="InterPro" id="IPR006059">
    <property type="entry name" value="SBP"/>
</dbReference>
<proteinExistence type="inferred from homology"/>
<dbReference type="PANTHER" id="PTHR43649">
    <property type="entry name" value="ARABINOSE-BINDING PROTEIN-RELATED"/>
    <property type="match status" value="1"/>
</dbReference>
<sequence>MADTPENPADLSRRSLLRRAAAAGLLVTPAAGLLSACAGSEPAKSTDTGGGTTSADNPFGVKDGSAVKVVIFNGGLGDQWAKEDKVVFNGKHPNVTVNMSSTQKIKTEEQPKMATQPSDLVMNSGADMMDISTLVNEGAIEPLDDVLAAPAWEGGGTVADTLLPGTREDGTFEGKFYVVNVAFTVWGNWYNGALFDKEGWTPPTTFDEFFALAPKIKAKGIAPYVHDAVHGYYPRWALMATIWKSAGKQAVVDIDNLKENAWKADGILPALQVWEKLVKDKLLLPGKLNHTQSQQAWLDGKAAFIQVGTWLKNEMASTIPPGFEMKLSDYWGLGASDKAPKDVFAGAGEGLVVPSKAPNKAAAKEFLRAVLSKAGSAKYAELTKSLASTKGSGDNVQDSALATANELMKNAPKDLIKTKFWDFYADLDKESQNLSEELMAGRLTAQQFVDRMQQAADKVAKDSSVKKQTRTA</sequence>
<dbReference type="InterPro" id="IPR006311">
    <property type="entry name" value="TAT_signal"/>
</dbReference>
<dbReference type="Pfam" id="PF01547">
    <property type="entry name" value="SBP_bac_1"/>
    <property type="match status" value="1"/>
</dbReference>
<accession>A0A1C4X5B2</accession>
<keyword evidence="7" id="KW-1185">Reference proteome</keyword>
<evidence type="ECO:0000256" key="5">
    <source>
        <dbReference type="SAM" id="MobiDB-lite"/>
    </source>
</evidence>
<evidence type="ECO:0000256" key="1">
    <source>
        <dbReference type="ARBA" id="ARBA00004196"/>
    </source>
</evidence>
<dbReference type="PROSITE" id="PS51318">
    <property type="entry name" value="TAT"/>
    <property type="match status" value="1"/>
</dbReference>
<dbReference type="InterPro" id="IPR050490">
    <property type="entry name" value="Bact_solute-bd_prot1"/>
</dbReference>
<protein>
    <submittedName>
        <fullName evidence="6">Carbohydrate ABC transporter substrate-binding protein, CUT1 family (TC 3.A.1.1.-)</fullName>
    </submittedName>
</protein>
<evidence type="ECO:0000313" key="7">
    <source>
        <dbReference type="Proteomes" id="UP000199504"/>
    </source>
</evidence>